<keyword evidence="6 12" id="KW-0812">Transmembrane</keyword>
<evidence type="ECO:0000256" key="5">
    <source>
        <dbReference type="ARBA" id="ARBA00022475"/>
    </source>
</evidence>
<evidence type="ECO:0000256" key="1">
    <source>
        <dbReference type="ARBA" id="ARBA00004651"/>
    </source>
</evidence>
<proteinExistence type="inferred from homology"/>
<comment type="subcellular location">
    <subcellularLocation>
        <location evidence="1">Cell membrane</location>
        <topology evidence="1">Multi-pass membrane protein</topology>
    </subcellularLocation>
</comment>
<dbReference type="InterPro" id="IPR029025">
    <property type="entry name" value="T3SS_substrate_exporter_C"/>
</dbReference>
<dbReference type="FunFam" id="3.40.1690.10:FF:000001">
    <property type="entry name" value="Flagellar biosynthetic protein FlhB"/>
    <property type="match status" value="1"/>
</dbReference>
<dbReference type="EMBL" id="MKIE01000002">
    <property type="protein sequence ID" value="OHW62775.1"/>
    <property type="molecule type" value="Genomic_DNA"/>
</dbReference>
<feature type="transmembrane region" description="Helical" evidence="12">
    <location>
        <begin position="191"/>
        <end position="218"/>
    </location>
</feature>
<organism evidence="13 14">
    <name type="scientific">Andreesenia angusta</name>
    <dbReference type="NCBI Taxonomy" id="39480"/>
    <lineage>
        <taxon>Bacteria</taxon>
        <taxon>Bacillati</taxon>
        <taxon>Bacillota</taxon>
        <taxon>Tissierellia</taxon>
        <taxon>Tissierellales</taxon>
        <taxon>Gottschalkiaceae</taxon>
        <taxon>Andreesenia</taxon>
    </lineage>
</organism>
<keyword evidence="4 12" id="KW-0813">Transport</keyword>
<evidence type="ECO:0000256" key="2">
    <source>
        <dbReference type="ARBA" id="ARBA00010690"/>
    </source>
</evidence>
<keyword evidence="10 12" id="KW-0472">Membrane</keyword>
<dbReference type="GO" id="GO:0005886">
    <property type="term" value="C:plasma membrane"/>
    <property type="evidence" value="ECO:0007669"/>
    <property type="project" value="UniProtKB-SubCell"/>
</dbReference>
<keyword evidence="13" id="KW-0966">Cell projection</keyword>
<evidence type="ECO:0000313" key="13">
    <source>
        <dbReference type="EMBL" id="OHW62775.1"/>
    </source>
</evidence>
<reference evidence="13 14" key="1">
    <citation type="submission" date="2016-09" db="EMBL/GenBank/DDBJ databases">
        <title>Genome sequence of Eubacterium angustum.</title>
        <authorList>
            <person name="Poehlein A."/>
            <person name="Daniel R."/>
        </authorList>
    </citation>
    <scope>NUCLEOTIDE SEQUENCE [LARGE SCALE GENOMIC DNA]</scope>
    <source>
        <strain evidence="13 14">DSM 1989</strain>
    </source>
</reference>
<keyword evidence="9 12" id="KW-1133">Transmembrane helix</keyword>
<comment type="caution">
    <text evidence="13">The sequence shown here is derived from an EMBL/GenBank/DDBJ whole genome shotgun (WGS) entry which is preliminary data.</text>
</comment>
<evidence type="ECO:0000256" key="12">
    <source>
        <dbReference type="RuleBase" id="RU364091"/>
    </source>
</evidence>
<gene>
    <name evidence="13" type="primary">flhB_2</name>
    <name evidence="12" type="synonym">flhB</name>
    <name evidence="13" type="ORF">EUAN_05590</name>
</gene>
<keyword evidence="11 12" id="KW-1006">Bacterial flagellum protein export</keyword>
<protein>
    <recommendedName>
        <fullName evidence="3 12">Flagellar biosynthetic protein FlhB</fullName>
    </recommendedName>
</protein>
<evidence type="ECO:0000256" key="6">
    <source>
        <dbReference type="ARBA" id="ARBA00022692"/>
    </source>
</evidence>
<evidence type="ECO:0000256" key="3">
    <source>
        <dbReference type="ARBA" id="ARBA00021622"/>
    </source>
</evidence>
<feature type="transmembrane region" description="Helical" evidence="12">
    <location>
        <begin position="38"/>
        <end position="55"/>
    </location>
</feature>
<keyword evidence="5 12" id="KW-1003">Cell membrane</keyword>
<evidence type="ECO:0000256" key="8">
    <source>
        <dbReference type="ARBA" id="ARBA00022927"/>
    </source>
</evidence>
<keyword evidence="8 12" id="KW-0653">Protein transport</keyword>
<dbReference type="GO" id="GO:0009306">
    <property type="term" value="P:protein secretion"/>
    <property type="evidence" value="ECO:0007669"/>
    <property type="project" value="InterPro"/>
</dbReference>
<dbReference type="Gene3D" id="3.40.1690.10">
    <property type="entry name" value="secretion proteins EscU"/>
    <property type="match status" value="1"/>
</dbReference>
<keyword evidence="7 12" id="KW-1005">Bacterial flagellum biogenesis</keyword>
<comment type="function">
    <text evidence="12">Required for formation of the rod structure in the basal body of the flagellar apparatus. Together with FliI and FliH, may constitute the export apparatus of flagellin.</text>
</comment>
<dbReference type="NCBIfam" id="TIGR00328">
    <property type="entry name" value="flhB"/>
    <property type="match status" value="1"/>
</dbReference>
<dbReference type="AlphaFoldDB" id="A0A1S1V8P0"/>
<evidence type="ECO:0000256" key="10">
    <source>
        <dbReference type="ARBA" id="ARBA00023136"/>
    </source>
</evidence>
<keyword evidence="13" id="KW-0282">Flagellum</keyword>
<dbReference type="Pfam" id="PF01312">
    <property type="entry name" value="Bac_export_2"/>
    <property type="match status" value="1"/>
</dbReference>
<feature type="transmembrane region" description="Helical" evidence="12">
    <location>
        <begin position="150"/>
        <end position="171"/>
    </location>
</feature>
<name>A0A1S1V8P0_9FIRM</name>
<dbReference type="InterPro" id="IPR006136">
    <property type="entry name" value="FlhB"/>
</dbReference>
<sequence length="364" mass="41077">MYLKLDLQLFSQEKTEEATPKKKSEARKEGQIPQSKEIGLAAAIIATFAGLRVFGKWMLDNIMGFTINTIKNHSLNPEIFNQEGIVSLAMSSLMTLGLVVAPVAIISMAIGLVTSYLQVGVLFTTKTLAWKLSRLNPIEGFKRMFSKRSVVELIKSLFKIGVLGYIVYSYILDEIPNILTSVELEIGQLAAYLGDLVFAIAMRIGLALFIMAAIDYFYQRYDHNKKLMMSKQEIKEEHKQSDGNPQIKSKIKEKQRQMAMQRMMQEIPSADVIITNPTHYAVGIKYDKDLYDAPYIIAKGQDNLAQKIKEIAKEHKIPVVENKPLARSLYANAEIGQMIPEELFQSVAEVLAYVYSLNKKGVRR</sequence>
<dbReference type="PANTHER" id="PTHR30531:SF12">
    <property type="entry name" value="FLAGELLAR BIOSYNTHETIC PROTEIN FLHB"/>
    <property type="match status" value="1"/>
</dbReference>
<dbReference type="STRING" id="39480.EUAN_05590"/>
<dbReference type="InterPro" id="IPR006135">
    <property type="entry name" value="T3SS_substrate_exporter"/>
</dbReference>
<accession>A0A1S1V8P0</accession>
<feature type="transmembrane region" description="Helical" evidence="12">
    <location>
        <begin position="96"/>
        <end position="129"/>
    </location>
</feature>
<evidence type="ECO:0000256" key="7">
    <source>
        <dbReference type="ARBA" id="ARBA00022795"/>
    </source>
</evidence>
<keyword evidence="13" id="KW-0969">Cilium</keyword>
<evidence type="ECO:0000313" key="14">
    <source>
        <dbReference type="Proteomes" id="UP000180254"/>
    </source>
</evidence>
<evidence type="ECO:0000256" key="9">
    <source>
        <dbReference type="ARBA" id="ARBA00022989"/>
    </source>
</evidence>
<dbReference type="Gene3D" id="6.10.250.2080">
    <property type="match status" value="1"/>
</dbReference>
<dbReference type="PRINTS" id="PR00950">
    <property type="entry name" value="TYPE3IMSPROT"/>
</dbReference>
<comment type="similarity">
    <text evidence="2 12">Belongs to the type III secretion exporter family.</text>
</comment>
<evidence type="ECO:0000256" key="11">
    <source>
        <dbReference type="ARBA" id="ARBA00023225"/>
    </source>
</evidence>
<dbReference type="PANTHER" id="PTHR30531">
    <property type="entry name" value="FLAGELLAR BIOSYNTHETIC PROTEIN FLHB"/>
    <property type="match status" value="1"/>
</dbReference>
<evidence type="ECO:0000256" key="4">
    <source>
        <dbReference type="ARBA" id="ARBA00022448"/>
    </source>
</evidence>
<dbReference type="Proteomes" id="UP000180254">
    <property type="component" value="Unassembled WGS sequence"/>
</dbReference>
<keyword evidence="14" id="KW-1185">Reference proteome</keyword>
<dbReference type="SUPFAM" id="SSF160544">
    <property type="entry name" value="EscU C-terminal domain-like"/>
    <property type="match status" value="1"/>
</dbReference>
<dbReference type="GO" id="GO:0044780">
    <property type="term" value="P:bacterial-type flagellum assembly"/>
    <property type="evidence" value="ECO:0007669"/>
    <property type="project" value="InterPro"/>
</dbReference>